<dbReference type="InterPro" id="IPR041954">
    <property type="entry name" value="CT_DMSOR/BSOR/TMAOR"/>
</dbReference>
<evidence type="ECO:0000256" key="2">
    <source>
        <dbReference type="ARBA" id="ARBA00010312"/>
    </source>
</evidence>
<dbReference type="PANTHER" id="PTHR43742:SF10">
    <property type="entry name" value="TRIMETHYLAMINE-N-OXIDE REDUCTASE 2"/>
    <property type="match status" value="1"/>
</dbReference>
<evidence type="ECO:0000256" key="6">
    <source>
        <dbReference type="ARBA" id="ARBA00023002"/>
    </source>
</evidence>
<evidence type="ECO:0000259" key="9">
    <source>
        <dbReference type="Pfam" id="PF01568"/>
    </source>
</evidence>
<dbReference type="Proteomes" id="UP000604161">
    <property type="component" value="Unassembled WGS sequence"/>
</dbReference>
<evidence type="ECO:0000256" key="7">
    <source>
        <dbReference type="SAM" id="MobiDB-lite"/>
    </source>
</evidence>
<dbReference type="Pfam" id="PF01568">
    <property type="entry name" value="Molydop_binding"/>
    <property type="match status" value="1"/>
</dbReference>
<dbReference type="InterPro" id="IPR006655">
    <property type="entry name" value="Mopterin_OxRdtase_prok_CS"/>
</dbReference>
<dbReference type="SUPFAM" id="SSF50692">
    <property type="entry name" value="ADC-like"/>
    <property type="match status" value="1"/>
</dbReference>
<gene>
    <name evidence="11" type="ORF">IF202_14975</name>
</gene>
<evidence type="ECO:0000259" key="10">
    <source>
        <dbReference type="Pfam" id="PF18364"/>
    </source>
</evidence>
<comment type="cofactor">
    <cofactor evidence="1">
        <name>Mo-bis(molybdopterin guanine dinucleotide)</name>
        <dbReference type="ChEBI" id="CHEBI:60539"/>
    </cofactor>
</comment>
<name>A0ABR8P231_9GAMM</name>
<dbReference type="Gene3D" id="2.40.40.20">
    <property type="match status" value="1"/>
</dbReference>
<keyword evidence="3" id="KW-0500">Molybdenum</keyword>
<dbReference type="Gene3D" id="3.40.50.740">
    <property type="match status" value="1"/>
</dbReference>
<evidence type="ECO:0000259" key="8">
    <source>
        <dbReference type="Pfam" id="PF00384"/>
    </source>
</evidence>
<dbReference type="Pfam" id="PF00384">
    <property type="entry name" value="Molybdopterin"/>
    <property type="match status" value="1"/>
</dbReference>
<dbReference type="Gene3D" id="3.40.228.10">
    <property type="entry name" value="Dimethylsulfoxide Reductase, domain 2"/>
    <property type="match status" value="1"/>
</dbReference>
<dbReference type="InterPro" id="IPR006656">
    <property type="entry name" value="Mopterin_OxRdtase"/>
</dbReference>
<dbReference type="PANTHER" id="PTHR43742">
    <property type="entry name" value="TRIMETHYLAMINE-N-OXIDE REDUCTASE"/>
    <property type="match status" value="1"/>
</dbReference>
<dbReference type="InterPro" id="IPR050612">
    <property type="entry name" value="Prok_Mopterin_Oxidored"/>
</dbReference>
<dbReference type="EMBL" id="JACYFC010000005">
    <property type="protein sequence ID" value="MBD5772341.1"/>
    <property type="molecule type" value="Genomic_DNA"/>
</dbReference>
<keyword evidence="6" id="KW-0560">Oxidoreductase</keyword>
<evidence type="ECO:0000256" key="3">
    <source>
        <dbReference type="ARBA" id="ARBA00022505"/>
    </source>
</evidence>
<evidence type="ECO:0000256" key="4">
    <source>
        <dbReference type="ARBA" id="ARBA00022723"/>
    </source>
</evidence>
<reference evidence="11 12" key="1">
    <citation type="submission" date="2020-09" db="EMBL/GenBank/DDBJ databases">
        <title>Marinomonas sp. nov., isolated from the cysticercosis algae of Qingdao, China.</title>
        <authorList>
            <person name="Sun X."/>
        </authorList>
    </citation>
    <scope>NUCLEOTIDE SEQUENCE [LARGE SCALE GENOMIC DNA]</scope>
    <source>
        <strain evidence="11 12">SM2066</strain>
    </source>
</reference>
<dbReference type="InterPro" id="IPR006657">
    <property type="entry name" value="MoPterin_dinucl-bd_dom"/>
</dbReference>
<feature type="domain" description="Molybdopterin oxidoreductase" evidence="8">
    <location>
        <begin position="53"/>
        <end position="509"/>
    </location>
</feature>
<dbReference type="PROSITE" id="PS00490">
    <property type="entry name" value="MOLYBDOPTERIN_PROK_2"/>
    <property type="match status" value="1"/>
</dbReference>
<organism evidence="11 12">
    <name type="scientific">Marinomonas colpomeniae</name>
    <dbReference type="NCBI Taxonomy" id="2774408"/>
    <lineage>
        <taxon>Bacteria</taxon>
        <taxon>Pseudomonadati</taxon>
        <taxon>Pseudomonadota</taxon>
        <taxon>Gammaproteobacteria</taxon>
        <taxon>Oceanospirillales</taxon>
        <taxon>Oceanospirillaceae</taxon>
        <taxon>Marinomonas</taxon>
    </lineage>
</organism>
<dbReference type="SUPFAM" id="SSF53706">
    <property type="entry name" value="Formate dehydrogenase/DMSO reductase, domains 1-3"/>
    <property type="match status" value="1"/>
</dbReference>
<dbReference type="InterPro" id="IPR041460">
    <property type="entry name" value="Molybdopterin_N"/>
</dbReference>
<comment type="similarity">
    <text evidence="2">Belongs to the prokaryotic molybdopterin-containing oxidoreductase family.</text>
</comment>
<dbReference type="Pfam" id="PF18364">
    <property type="entry name" value="Molybdopterin_N"/>
    <property type="match status" value="1"/>
</dbReference>
<evidence type="ECO:0000313" key="12">
    <source>
        <dbReference type="Proteomes" id="UP000604161"/>
    </source>
</evidence>
<proteinExistence type="inferred from homology"/>
<feature type="region of interest" description="Disordered" evidence="7">
    <location>
        <begin position="1"/>
        <end position="52"/>
    </location>
</feature>
<dbReference type="PROSITE" id="PS00932">
    <property type="entry name" value="MOLYBDOPTERIN_PROK_3"/>
    <property type="match status" value="1"/>
</dbReference>
<comment type="caution">
    <text evidence="11">The sequence shown here is derived from an EMBL/GenBank/DDBJ whole genome shotgun (WGS) entry which is preliminary data.</text>
</comment>
<protein>
    <submittedName>
        <fullName evidence="11">Molybdopterin-dependent oxidoreductase</fullName>
    </submittedName>
</protein>
<evidence type="ECO:0000256" key="5">
    <source>
        <dbReference type="ARBA" id="ARBA00022764"/>
    </source>
</evidence>
<accession>A0ABR8P231</accession>
<keyword evidence="5" id="KW-0574">Periplasm</keyword>
<dbReference type="CDD" id="cd02793">
    <property type="entry name" value="MopB_CT_DMSOR-BSOR-TMAOR"/>
    <property type="match status" value="1"/>
</dbReference>
<feature type="domain" description="Molybdopterin oxidoreductase N-terminal" evidence="10">
    <location>
        <begin position="10"/>
        <end position="47"/>
    </location>
</feature>
<sequence length="766" mass="85452">MNKKTGPHITSNHWGPSVINVDGEQLSVTPHPDDPNPSRINENIPGALKGQSRIRHPAVRESYLKNGPLANQGERGEEKFVEVSWEMALDLIASELNRVREDHGNQSIFAGSYGWSSAGRFHHAQSQLKRFMNSIGGFVRSEGNYSYNAALILMPYIVGNFRDHVKQATRWNTVKDEGELVIMFGGIPLRNTQVSGGGIAKHTLKDDMKACVDAGVRFVNFSPLKNDAATELKAQWLAPRPGSDTALMMGMAHTLLVENLYDQNFINNYTVGFKQVSDYLLGKSDGVIKDASWAEKQSGIPQEEIVKLSREMASKRTLLCTAVGLQRAEHGEQPLWMTVLLASMLGQIGLPGSGFGIGYGADASIGVVDRPMRWPSFSQGKNAVEDFIPVAMISEMLLSPGTRYEYNGQTRTFPNIKMIWWAGGNPFHHHQDLNRLRKAFQQPQTIIVNEISWTATARHADIVLPVASTIERTDIGAGTQDNSIIPMPQIIPTQFEARTEFEIFTALEKKLGLNTDFSRKMTSEQWLEEMWDSLKTEAKKHERDLPSLQEFLKGDIISFDDPSPKNVFLADFRKDPNQSPLTTPSGKIELFSETIASFQYEDCPGHPTWLPPREWLGADTSHFSLHMISGQPATRLHSQLDEGSYSKSMKIQGREPILMHPDDAQERGIKDGDVVIVFNNRGQCLAGAKITHDICKNTVFLWTGAWYDPNLKNESHQDRHGNPNVLTHDYRTSRLSQGPAAQSALVEIKKHIGELPIIEAFTPPIS</sequence>
<keyword evidence="4" id="KW-0479">Metal-binding</keyword>
<dbReference type="Gene3D" id="3.90.55.10">
    <property type="entry name" value="Dimethylsulfoxide Reductase, domain 3"/>
    <property type="match status" value="1"/>
</dbReference>
<evidence type="ECO:0000313" key="11">
    <source>
        <dbReference type="EMBL" id="MBD5772341.1"/>
    </source>
</evidence>
<dbReference type="RefSeq" id="WP_191595723.1">
    <property type="nucleotide sequence ID" value="NZ_JACYFC010000005.1"/>
</dbReference>
<dbReference type="InterPro" id="IPR009010">
    <property type="entry name" value="Asp_de-COase-like_dom_sf"/>
</dbReference>
<feature type="domain" description="Molybdopterin dinucleotide-binding" evidence="9">
    <location>
        <begin position="625"/>
        <end position="743"/>
    </location>
</feature>
<keyword evidence="12" id="KW-1185">Reference proteome</keyword>
<evidence type="ECO:0000256" key="1">
    <source>
        <dbReference type="ARBA" id="ARBA00001942"/>
    </source>
</evidence>